<sequence length="726" mass="80580">MMRFLTVVFAFTGIGALESLVAFATPIVSGTGTAAGVSDRDTPVSEGRTQRRKVPRSHVIHERYEEAHVQGWVQRNRADPRARLPMRVGLRQSNLDLGHDLLMNISDPDSSSYGKHLTADEVTNLFAPPEEAVDAVQEWLVSSGIDKNRLSRSINKQWIQFDAAVEEAERLLFTDYYMFEHQGSGVKKVACSEYYLPHHVVPHIDYITPGIKLISTDFYGKKLIKRKNRRRQESNSQQEPANMKAKREVESDIAHIDIEEPYEDEKWFKITGTCSYEVTTECIRKQYQIDNGTKASPGNELGIFQSLSQHYSQWDLDMYWKYTAPFIPNGTHPELRAINGAYGPTENVFTAGFEADLDFEVSIPLVWPQKTVLWQTDDEWYETNQLRANTRYPGFFNTLFDAIDGSYCTLSAYGYTGNCDTDECRDPEYPNPWDSDEGYQGELMCGAYAPTNVLSISYSGFEHELPDNYLRRQCLEIMKLGLRGVTVIESSGDYGVGGRRLDPHAGCLGPDRDIYSPRLMSNCPYILSVGATVLVDDCRHKGKFVERATTSFASGGGFSNIFETPAWQAKHVKGYIDKANISSMGYVGGGGGKNALGSAVDGGGEEKGKVFNKAGRGYPDVAAIGDNYRIITAGYAQRVAGTSVAVPIWASVLTLVNEERLAMGKGVVGFVQPVLYQHPEVFNDITKGSNPGCGSAGFQVKEGWDPVTGLGTPIYPKLVELFKSLP</sequence>
<feature type="binding site" evidence="8">
    <location>
        <position position="703"/>
    </location>
    <ligand>
        <name>Ca(2+)</name>
        <dbReference type="ChEBI" id="CHEBI:29108"/>
    </ligand>
</feature>
<feature type="chain" id="PRO_5041201170" evidence="10">
    <location>
        <begin position="17"/>
        <end position="726"/>
    </location>
</feature>
<organism evidence="12 13">
    <name type="scientific">Bombardia bombarda</name>
    <dbReference type="NCBI Taxonomy" id="252184"/>
    <lineage>
        <taxon>Eukaryota</taxon>
        <taxon>Fungi</taxon>
        <taxon>Dikarya</taxon>
        <taxon>Ascomycota</taxon>
        <taxon>Pezizomycotina</taxon>
        <taxon>Sordariomycetes</taxon>
        <taxon>Sordariomycetidae</taxon>
        <taxon>Sordariales</taxon>
        <taxon>Lasiosphaeriaceae</taxon>
        <taxon>Bombardia</taxon>
    </lineage>
</organism>
<evidence type="ECO:0000259" key="11">
    <source>
        <dbReference type="PROSITE" id="PS51695"/>
    </source>
</evidence>
<feature type="active site" description="Charge relay system" evidence="8">
    <location>
        <position position="358"/>
    </location>
</feature>
<evidence type="ECO:0000256" key="10">
    <source>
        <dbReference type="SAM" id="SignalP"/>
    </source>
</evidence>
<evidence type="ECO:0000256" key="5">
    <source>
        <dbReference type="ARBA" id="ARBA00022825"/>
    </source>
</evidence>
<dbReference type="AlphaFoldDB" id="A0AA40C4U1"/>
<dbReference type="CDD" id="cd04056">
    <property type="entry name" value="Peptidases_S53"/>
    <property type="match status" value="1"/>
</dbReference>
<feature type="region of interest" description="Disordered" evidence="9">
    <location>
        <begin position="32"/>
        <end position="51"/>
    </location>
</feature>
<keyword evidence="6 8" id="KW-0106">Calcium</keyword>
<evidence type="ECO:0000256" key="4">
    <source>
        <dbReference type="ARBA" id="ARBA00022801"/>
    </source>
</evidence>
<accession>A0AA40C4U1</accession>
<keyword evidence="13" id="KW-1185">Reference proteome</keyword>
<comment type="caution">
    <text evidence="12">The sequence shown here is derived from an EMBL/GenBank/DDBJ whole genome shotgun (WGS) entry which is preliminary data.</text>
</comment>
<dbReference type="GO" id="GO:0006508">
    <property type="term" value="P:proteolysis"/>
    <property type="evidence" value="ECO:0007669"/>
    <property type="project" value="UniProtKB-KW"/>
</dbReference>
<dbReference type="EMBL" id="JAULSR010000003">
    <property type="protein sequence ID" value="KAK0625070.1"/>
    <property type="molecule type" value="Genomic_DNA"/>
</dbReference>
<feature type="domain" description="Peptidase S53" evidence="11">
    <location>
        <begin position="277"/>
        <end position="725"/>
    </location>
</feature>
<dbReference type="InterPro" id="IPR036852">
    <property type="entry name" value="Peptidase_S8/S53_dom_sf"/>
</dbReference>
<feature type="binding site" evidence="8">
    <location>
        <position position="685"/>
    </location>
    <ligand>
        <name>Ca(2+)</name>
        <dbReference type="ChEBI" id="CHEBI:29108"/>
    </ligand>
</feature>
<comment type="subcellular location">
    <subcellularLocation>
        <location evidence="1">Secreted</location>
        <location evidence="1">Extracellular space</location>
    </subcellularLocation>
</comment>
<dbReference type="PROSITE" id="PS51695">
    <property type="entry name" value="SEDOLISIN"/>
    <property type="match status" value="1"/>
</dbReference>
<dbReference type="CDD" id="cd11377">
    <property type="entry name" value="Pro-peptidase_S53"/>
    <property type="match status" value="1"/>
</dbReference>
<feature type="binding site" evidence="8">
    <location>
        <position position="705"/>
    </location>
    <ligand>
        <name>Ca(2+)</name>
        <dbReference type="ChEBI" id="CHEBI:29108"/>
    </ligand>
</feature>
<dbReference type="SUPFAM" id="SSF52743">
    <property type="entry name" value="Subtilisin-like"/>
    <property type="match status" value="1"/>
</dbReference>
<keyword evidence="4 8" id="KW-0378">Hydrolase</keyword>
<keyword evidence="3 8" id="KW-0479">Metal-binding</keyword>
<feature type="active site" description="Charge relay system" evidence="8">
    <location>
        <position position="643"/>
    </location>
</feature>
<feature type="signal peptide" evidence="10">
    <location>
        <begin position="1"/>
        <end position="16"/>
    </location>
</feature>
<evidence type="ECO:0000256" key="9">
    <source>
        <dbReference type="SAM" id="MobiDB-lite"/>
    </source>
</evidence>
<dbReference type="SMART" id="SM00944">
    <property type="entry name" value="Pro-kuma_activ"/>
    <property type="match status" value="1"/>
</dbReference>
<dbReference type="InterPro" id="IPR015366">
    <property type="entry name" value="S53_propep"/>
</dbReference>
<reference evidence="12" key="1">
    <citation type="submission" date="2023-06" db="EMBL/GenBank/DDBJ databases">
        <title>Genome-scale phylogeny and comparative genomics of the fungal order Sordariales.</title>
        <authorList>
            <consortium name="Lawrence Berkeley National Laboratory"/>
            <person name="Hensen N."/>
            <person name="Bonometti L."/>
            <person name="Westerberg I."/>
            <person name="Brannstrom I.O."/>
            <person name="Guillou S."/>
            <person name="Cros-Aarteil S."/>
            <person name="Calhoun S."/>
            <person name="Haridas S."/>
            <person name="Kuo A."/>
            <person name="Mondo S."/>
            <person name="Pangilinan J."/>
            <person name="Riley R."/>
            <person name="LaButti K."/>
            <person name="Andreopoulos B."/>
            <person name="Lipzen A."/>
            <person name="Chen C."/>
            <person name="Yanf M."/>
            <person name="Daum C."/>
            <person name="Ng V."/>
            <person name="Clum A."/>
            <person name="Steindorff A."/>
            <person name="Ohm R."/>
            <person name="Martin F."/>
            <person name="Silar P."/>
            <person name="Natvig D."/>
            <person name="Lalanne C."/>
            <person name="Gautier V."/>
            <person name="Ament-velasquez S.L."/>
            <person name="Kruys A."/>
            <person name="Hutchinson M.I."/>
            <person name="Powell A.J."/>
            <person name="Barry K."/>
            <person name="Miller A.N."/>
            <person name="Grigoriev I.V."/>
            <person name="Debuchy R."/>
            <person name="Gladieux P."/>
            <person name="Thoren M.H."/>
            <person name="Johannesson H."/>
        </authorList>
    </citation>
    <scope>NUCLEOTIDE SEQUENCE</scope>
    <source>
        <strain evidence="12">SMH3391-2</strain>
    </source>
</reference>
<dbReference type="Proteomes" id="UP001174934">
    <property type="component" value="Unassembled WGS sequence"/>
</dbReference>
<evidence type="ECO:0000256" key="3">
    <source>
        <dbReference type="ARBA" id="ARBA00022723"/>
    </source>
</evidence>
<dbReference type="SUPFAM" id="SSF54897">
    <property type="entry name" value="Protease propeptides/inhibitors"/>
    <property type="match status" value="1"/>
</dbReference>
<dbReference type="Pfam" id="PF09286">
    <property type="entry name" value="Pro-kuma_activ"/>
    <property type="match status" value="1"/>
</dbReference>
<dbReference type="InterPro" id="IPR030400">
    <property type="entry name" value="Sedolisin_dom"/>
</dbReference>
<name>A0AA40C4U1_9PEZI</name>
<keyword evidence="2 8" id="KW-0645">Protease</keyword>
<dbReference type="GO" id="GO:0046872">
    <property type="term" value="F:metal ion binding"/>
    <property type="evidence" value="ECO:0007669"/>
    <property type="project" value="UniProtKB-UniRule"/>
</dbReference>
<feature type="binding site" evidence="8">
    <location>
        <position position="684"/>
    </location>
    <ligand>
        <name>Ca(2+)</name>
        <dbReference type="ChEBI" id="CHEBI:29108"/>
    </ligand>
</feature>
<evidence type="ECO:0000256" key="8">
    <source>
        <dbReference type="PROSITE-ProRule" id="PRU01032"/>
    </source>
</evidence>
<protein>
    <submittedName>
        <fullName evidence="12">Pro-kumamolisin, activation domain-containing protein</fullName>
    </submittedName>
</protein>
<keyword evidence="7" id="KW-0865">Zymogen</keyword>
<dbReference type="InterPro" id="IPR050819">
    <property type="entry name" value="Tripeptidyl-peptidase_I"/>
</dbReference>
<keyword evidence="10" id="KW-0732">Signal</keyword>
<comment type="cofactor">
    <cofactor evidence="8">
        <name>Ca(2+)</name>
        <dbReference type="ChEBI" id="CHEBI:29108"/>
    </cofactor>
    <text evidence="8">Binds 1 Ca(2+) ion per subunit.</text>
</comment>
<dbReference type="GO" id="GO:0008240">
    <property type="term" value="F:tripeptidyl-peptidase activity"/>
    <property type="evidence" value="ECO:0007669"/>
    <property type="project" value="TreeGrafter"/>
</dbReference>
<evidence type="ECO:0000256" key="7">
    <source>
        <dbReference type="ARBA" id="ARBA00023145"/>
    </source>
</evidence>
<dbReference type="GO" id="GO:0004252">
    <property type="term" value="F:serine-type endopeptidase activity"/>
    <property type="evidence" value="ECO:0007669"/>
    <property type="project" value="UniProtKB-UniRule"/>
</dbReference>
<evidence type="ECO:0000313" key="13">
    <source>
        <dbReference type="Proteomes" id="UP001174934"/>
    </source>
</evidence>
<feature type="region of interest" description="Disordered" evidence="9">
    <location>
        <begin position="226"/>
        <end position="246"/>
    </location>
</feature>
<evidence type="ECO:0000256" key="2">
    <source>
        <dbReference type="ARBA" id="ARBA00022670"/>
    </source>
</evidence>
<evidence type="ECO:0000313" key="12">
    <source>
        <dbReference type="EMBL" id="KAK0625070.1"/>
    </source>
</evidence>
<dbReference type="GO" id="GO:0005576">
    <property type="term" value="C:extracellular region"/>
    <property type="evidence" value="ECO:0007669"/>
    <property type="project" value="UniProtKB-SubCell"/>
</dbReference>
<evidence type="ECO:0000256" key="1">
    <source>
        <dbReference type="ARBA" id="ARBA00004239"/>
    </source>
</evidence>
<proteinExistence type="predicted"/>
<dbReference type="PANTHER" id="PTHR14218:SF19">
    <property type="entry name" value="SERINE PROTEASE AORO, PUTATIVE (AFU_ORTHOLOGUE AFUA_6G10250)-RELATED"/>
    <property type="match status" value="1"/>
</dbReference>
<keyword evidence="5 8" id="KW-0720">Serine protease</keyword>
<dbReference type="PANTHER" id="PTHR14218">
    <property type="entry name" value="PROTEASE S8 TRIPEPTIDYL PEPTIDASE I CLN2"/>
    <property type="match status" value="1"/>
</dbReference>
<gene>
    <name evidence="12" type="ORF">B0T17DRAFT_639382</name>
</gene>
<dbReference type="Gene3D" id="3.40.50.200">
    <property type="entry name" value="Peptidase S8/S53 domain"/>
    <property type="match status" value="1"/>
</dbReference>
<feature type="active site" description="Charge relay system" evidence="8">
    <location>
        <position position="354"/>
    </location>
</feature>
<evidence type="ECO:0000256" key="6">
    <source>
        <dbReference type="ARBA" id="ARBA00022837"/>
    </source>
</evidence>